<evidence type="ECO:0000313" key="3">
    <source>
        <dbReference type="Proteomes" id="UP000019143"/>
    </source>
</evidence>
<evidence type="ECO:0000256" key="1">
    <source>
        <dbReference type="SAM" id="MobiDB-lite"/>
    </source>
</evidence>
<organism evidence="2 3">
    <name type="scientific">Xanthomonas arboricola pv. pruni str. MAFF 311562</name>
    <dbReference type="NCBI Taxonomy" id="1414836"/>
    <lineage>
        <taxon>Bacteria</taxon>
        <taxon>Pseudomonadati</taxon>
        <taxon>Pseudomonadota</taxon>
        <taxon>Gammaproteobacteria</taxon>
        <taxon>Lysobacterales</taxon>
        <taxon>Lysobacteraceae</taxon>
        <taxon>Xanthomonas</taxon>
    </lineage>
</organism>
<comment type="caution">
    <text evidence="2">The sequence shown here is derived from an EMBL/GenBank/DDBJ whole genome shotgun (WGS) entry which is preliminary data.</text>
</comment>
<name>W4S1T1_9XANT</name>
<evidence type="ECO:0000313" key="2">
    <source>
        <dbReference type="EMBL" id="GAE50481.1"/>
    </source>
</evidence>
<feature type="compositionally biased region" description="Low complexity" evidence="1">
    <location>
        <begin position="72"/>
        <end position="91"/>
    </location>
</feature>
<dbReference type="AlphaFoldDB" id="W4S1T1"/>
<feature type="compositionally biased region" description="Basic and acidic residues" evidence="1">
    <location>
        <begin position="27"/>
        <end position="37"/>
    </location>
</feature>
<gene>
    <name evidence="2" type="primary">fmdB</name>
    <name evidence="2" type="ORF">XPU_2013</name>
</gene>
<feature type="region of interest" description="Disordered" evidence="1">
    <location>
        <begin position="1"/>
        <end position="91"/>
    </location>
</feature>
<feature type="compositionally biased region" description="Basic and acidic residues" evidence="1">
    <location>
        <begin position="45"/>
        <end position="61"/>
    </location>
</feature>
<feature type="compositionally biased region" description="Basic and acidic residues" evidence="1">
    <location>
        <begin position="10"/>
        <end position="19"/>
    </location>
</feature>
<protein>
    <submittedName>
        <fullName evidence="2">FmdB family regulatory protein</fullName>
    </submittedName>
</protein>
<reference evidence="2 3" key="1">
    <citation type="submission" date="2014-01" db="EMBL/GenBank/DDBJ databases">
        <title>Genome sequence and analysis of Xanthomonas arboricola pv. pruni.</title>
        <authorList>
            <person name="Fujikawa T."/>
            <person name="Nakazono-Nagaoka E."/>
        </authorList>
    </citation>
    <scope>NUCLEOTIDE SEQUENCE [LARGE SCALE GENOMIC DNA]</scope>
    <source>
        <strain evidence="3">MAFF 311562</strain>
    </source>
</reference>
<dbReference type="Proteomes" id="UP000019143">
    <property type="component" value="Unassembled WGS sequence"/>
</dbReference>
<accession>W4S1T1</accession>
<sequence>MHHLRSRLRSPAEDGRPRSADLSGLRGGHDQAPDHRALVPSVRQRWYETDFKSAGEKKKNLTESSTSAGGDAKPAAAAESKPAAKPVADPA</sequence>
<dbReference type="EMBL" id="BAVB01000256">
    <property type="protein sequence ID" value="GAE50481.1"/>
    <property type="molecule type" value="Genomic_DNA"/>
</dbReference>
<proteinExistence type="predicted"/>